<keyword evidence="3" id="KW-1185">Reference proteome</keyword>
<sequence length="84" mass="9332">MGAAAGRRHAREQNLSGSGTTSLPLLDPTAGRPARTPVGPRLPRAASTVGSRRQGRRIMSQSVRRRNYDNMNYERRLPQWVSSM</sequence>
<dbReference type="KEGG" id="dko:I596_2258"/>
<feature type="compositionally biased region" description="Low complexity" evidence="1">
    <location>
        <begin position="15"/>
        <end position="26"/>
    </location>
</feature>
<accession>A0A160DUW2</accession>
<dbReference type="AlphaFoldDB" id="A0A160DUW2"/>
<name>A0A160DUW2_9GAMM</name>
<feature type="region of interest" description="Disordered" evidence="1">
    <location>
        <begin position="1"/>
        <end position="61"/>
    </location>
</feature>
<proteinExistence type="predicted"/>
<protein>
    <submittedName>
        <fullName evidence="2">Uncharacterized protein</fullName>
    </submittedName>
</protein>
<feature type="compositionally biased region" description="Basic residues" evidence="1">
    <location>
        <begin position="1"/>
        <end position="10"/>
    </location>
</feature>
<organism evidence="2 3">
    <name type="scientific">Dokdonella koreensis DS-123</name>
    <dbReference type="NCBI Taxonomy" id="1300342"/>
    <lineage>
        <taxon>Bacteria</taxon>
        <taxon>Pseudomonadati</taxon>
        <taxon>Pseudomonadota</taxon>
        <taxon>Gammaproteobacteria</taxon>
        <taxon>Lysobacterales</taxon>
        <taxon>Rhodanobacteraceae</taxon>
        <taxon>Dokdonella</taxon>
    </lineage>
</organism>
<dbReference type="STRING" id="1300342.I596_2258"/>
<reference evidence="2 3" key="1">
    <citation type="submission" date="2016-04" db="EMBL/GenBank/DDBJ databases">
        <title>Complete genome sequence of Dokdonella koreensis DS-123T.</title>
        <authorList>
            <person name="Kim J.F."/>
            <person name="Lee H."/>
            <person name="Kwak M.-J."/>
        </authorList>
    </citation>
    <scope>NUCLEOTIDE SEQUENCE [LARGE SCALE GENOMIC DNA]</scope>
    <source>
        <strain evidence="2 3">DS-123</strain>
    </source>
</reference>
<dbReference type="EMBL" id="CP015249">
    <property type="protein sequence ID" value="ANB18269.1"/>
    <property type="molecule type" value="Genomic_DNA"/>
</dbReference>
<evidence type="ECO:0000313" key="2">
    <source>
        <dbReference type="EMBL" id="ANB18269.1"/>
    </source>
</evidence>
<dbReference type="Proteomes" id="UP000076830">
    <property type="component" value="Chromosome"/>
</dbReference>
<evidence type="ECO:0000313" key="3">
    <source>
        <dbReference type="Proteomes" id="UP000076830"/>
    </source>
</evidence>
<gene>
    <name evidence="2" type="ORF">I596_2258</name>
</gene>
<evidence type="ECO:0000256" key="1">
    <source>
        <dbReference type="SAM" id="MobiDB-lite"/>
    </source>
</evidence>